<name>A0A6N9U6A8_STRHA</name>
<dbReference type="EMBL" id="JAAGLQ010000594">
    <property type="protein sequence ID" value="NEA19158.1"/>
    <property type="molecule type" value="Genomic_DNA"/>
</dbReference>
<sequence>HAVRRGEVVRVHGEGPGDLVTGCLAVWLAHAVPHVGAEPEDGPARLVLDVREAGVTDRAGEPAEADAAL</sequence>
<proteinExistence type="predicted"/>
<evidence type="ECO:0000313" key="2">
    <source>
        <dbReference type="Proteomes" id="UP000471293"/>
    </source>
</evidence>
<feature type="non-terminal residue" evidence="1">
    <location>
        <position position="69"/>
    </location>
</feature>
<dbReference type="Proteomes" id="UP000471293">
    <property type="component" value="Unassembled WGS sequence"/>
</dbReference>
<protein>
    <submittedName>
        <fullName evidence="1">Uncharacterized protein</fullName>
    </submittedName>
</protein>
<dbReference type="AlphaFoldDB" id="A0A6N9U6A8"/>
<organism evidence="1 2">
    <name type="scientific">Streptomyces halstedii</name>
    <dbReference type="NCBI Taxonomy" id="1944"/>
    <lineage>
        <taxon>Bacteria</taxon>
        <taxon>Bacillati</taxon>
        <taxon>Actinomycetota</taxon>
        <taxon>Actinomycetes</taxon>
        <taxon>Kitasatosporales</taxon>
        <taxon>Streptomycetaceae</taxon>
        <taxon>Streptomyces</taxon>
    </lineage>
</organism>
<evidence type="ECO:0000313" key="1">
    <source>
        <dbReference type="EMBL" id="NEA19158.1"/>
    </source>
</evidence>
<feature type="non-terminal residue" evidence="1">
    <location>
        <position position="1"/>
    </location>
</feature>
<reference evidence="1 2" key="1">
    <citation type="submission" date="2020-01" db="EMBL/GenBank/DDBJ databases">
        <title>Insect and environment-associated Actinomycetes.</title>
        <authorList>
            <person name="Currrie C."/>
            <person name="Chevrette M."/>
            <person name="Carlson C."/>
            <person name="Stubbendieck R."/>
            <person name="Wendt-Pienkowski E."/>
        </authorList>
    </citation>
    <scope>NUCLEOTIDE SEQUENCE [LARGE SCALE GENOMIC DNA]</scope>
    <source>
        <strain evidence="1 2">SID11342</strain>
    </source>
</reference>
<comment type="caution">
    <text evidence="1">The sequence shown here is derived from an EMBL/GenBank/DDBJ whole genome shotgun (WGS) entry which is preliminary data.</text>
</comment>
<accession>A0A6N9U6A8</accession>
<gene>
    <name evidence="1" type="ORF">G3I29_27445</name>
</gene>